<name>A0ABN9FC87_9NEOB</name>
<comment type="caution">
    <text evidence="1">The sequence shown here is derived from an EMBL/GenBank/DDBJ whole genome shotgun (WGS) entry which is preliminary data.</text>
</comment>
<keyword evidence="2" id="KW-1185">Reference proteome</keyword>
<dbReference type="Proteomes" id="UP001162483">
    <property type="component" value="Unassembled WGS sequence"/>
</dbReference>
<gene>
    <name evidence="1" type="ORF">SPARVUS_LOCUS11762234</name>
</gene>
<reference evidence="1" key="1">
    <citation type="submission" date="2023-05" db="EMBL/GenBank/DDBJ databases">
        <authorList>
            <person name="Stuckert A."/>
        </authorList>
    </citation>
    <scope>NUCLEOTIDE SEQUENCE</scope>
</reference>
<evidence type="ECO:0000313" key="2">
    <source>
        <dbReference type="Proteomes" id="UP001162483"/>
    </source>
</evidence>
<dbReference type="EMBL" id="CATNWA010016690">
    <property type="protein sequence ID" value="CAI9594644.1"/>
    <property type="molecule type" value="Genomic_DNA"/>
</dbReference>
<organism evidence="1 2">
    <name type="scientific">Staurois parvus</name>
    <dbReference type="NCBI Taxonomy" id="386267"/>
    <lineage>
        <taxon>Eukaryota</taxon>
        <taxon>Metazoa</taxon>
        <taxon>Chordata</taxon>
        <taxon>Craniata</taxon>
        <taxon>Vertebrata</taxon>
        <taxon>Euteleostomi</taxon>
        <taxon>Amphibia</taxon>
        <taxon>Batrachia</taxon>
        <taxon>Anura</taxon>
        <taxon>Neobatrachia</taxon>
        <taxon>Ranoidea</taxon>
        <taxon>Ranidae</taxon>
        <taxon>Staurois</taxon>
    </lineage>
</organism>
<protein>
    <submittedName>
        <fullName evidence="1">Uncharacterized protein</fullName>
    </submittedName>
</protein>
<evidence type="ECO:0000313" key="1">
    <source>
        <dbReference type="EMBL" id="CAI9594644.1"/>
    </source>
</evidence>
<accession>A0ABN9FC87</accession>
<proteinExistence type="predicted"/>
<feature type="non-terminal residue" evidence="1">
    <location>
        <position position="1"/>
    </location>
</feature>
<sequence>SHWGGFSSTSCAIAKTGSKRKSLQSEAMVVIRTSVHSERFPLYSWSGDNPKLGGFLSL</sequence>